<sequence length="232" mass="25722">MAEHYGIYLTTHDNKTFELPIMPSEISVNRVMDVSQNTVITLGEIDQIGKRKLNETTIEGIIPVLPQKSHLRTASSIWANGRDYIGTIENWQSSQKPGRYVVTGSRQMSGRVTVSSFQWGMKDGNSSEFYFSLTIREWRDYSAKKIAIKPNKTTPKKPAARPAPPKKIGIGSRVIVNGQLFRDSYGTGGGLTERNADRKITLIANGRSKPYHVALVNGGARGWVSASSVRLK</sequence>
<dbReference type="Proteomes" id="UP000727071">
    <property type="component" value="Unassembled WGS sequence"/>
</dbReference>
<reference evidence="1" key="1">
    <citation type="submission" date="2021-05" db="EMBL/GenBank/DDBJ databases">
        <title>Pangenome of Leuconostoc gelidum warrants species status for Leuconostoc gelidum subsp. gasicomitatum.</title>
        <authorList>
            <person name="Johansson P."/>
            <person name="Sade E."/>
            <person name="Hultman J."/>
            <person name="Auvinen P."/>
            <person name="Bjorkroth J."/>
        </authorList>
    </citation>
    <scope>NUCLEOTIDE SEQUENCE</scope>
    <source>
        <strain evidence="1">C220d</strain>
    </source>
</reference>
<protein>
    <recommendedName>
        <fullName evidence="3">SH3b domain-containing protein</fullName>
    </recommendedName>
</protein>
<proteinExistence type="predicted"/>
<dbReference type="EMBL" id="JAHBFV010000006">
    <property type="protein sequence ID" value="MBZ6015394.1"/>
    <property type="molecule type" value="Genomic_DNA"/>
</dbReference>
<accession>A0AB35FXI7</accession>
<dbReference type="AlphaFoldDB" id="A0AB35FXI7"/>
<evidence type="ECO:0000313" key="1">
    <source>
        <dbReference type="EMBL" id="MBZ6015394.1"/>
    </source>
</evidence>
<gene>
    <name evidence="1" type="ORF">KII88_02425</name>
</gene>
<evidence type="ECO:0008006" key="3">
    <source>
        <dbReference type="Google" id="ProtNLM"/>
    </source>
</evidence>
<evidence type="ECO:0000313" key="2">
    <source>
        <dbReference type="Proteomes" id="UP000727071"/>
    </source>
</evidence>
<organism evidence="1 2">
    <name type="scientific">Leuconostoc gelidum subsp. gelidum</name>
    <dbReference type="NCBI Taxonomy" id="1607839"/>
    <lineage>
        <taxon>Bacteria</taxon>
        <taxon>Bacillati</taxon>
        <taxon>Bacillota</taxon>
        <taxon>Bacilli</taxon>
        <taxon>Lactobacillales</taxon>
        <taxon>Lactobacillaceae</taxon>
        <taxon>Leuconostoc</taxon>
        <taxon>Leuconostoc gelidum group</taxon>
    </lineage>
</organism>
<dbReference type="RefSeq" id="WP_089896380.1">
    <property type="nucleotide sequence ID" value="NZ_JAHBFV010000006.1"/>
</dbReference>
<name>A0AB35FXI7_LEUGE</name>
<comment type="caution">
    <text evidence="1">The sequence shown here is derived from an EMBL/GenBank/DDBJ whole genome shotgun (WGS) entry which is preliminary data.</text>
</comment>